<accession>A0A1V3XVL5</accession>
<proteinExistence type="predicted"/>
<evidence type="ECO:0000313" key="2">
    <source>
        <dbReference type="Proteomes" id="UP000189229"/>
    </source>
</evidence>
<dbReference type="Proteomes" id="UP000189229">
    <property type="component" value="Unassembled WGS sequence"/>
</dbReference>
<evidence type="ECO:0000313" key="1">
    <source>
        <dbReference type="EMBL" id="OOK82816.1"/>
    </source>
</evidence>
<protein>
    <submittedName>
        <fullName evidence="1">Alpha/beta hydrolase family protein</fullName>
    </submittedName>
</protein>
<dbReference type="AlphaFoldDB" id="A0A1V3XVL5"/>
<organism evidence="1 2">
    <name type="scientific">Mycobacterium kansasii</name>
    <dbReference type="NCBI Taxonomy" id="1768"/>
    <lineage>
        <taxon>Bacteria</taxon>
        <taxon>Bacillati</taxon>
        <taxon>Actinomycetota</taxon>
        <taxon>Actinomycetes</taxon>
        <taxon>Mycobacteriales</taxon>
        <taxon>Mycobacteriaceae</taxon>
        <taxon>Mycobacterium</taxon>
    </lineage>
</organism>
<sequence length="85" mass="9723">MLTIHGVTEHGQCWELLADRLPEATIAAPDLLGHGRSSWAARGPSMPMCRRWPHWSMNRPTDRLWWSDTRSAVLSPCGCRWSVRI</sequence>
<dbReference type="EMBL" id="MVBM01000001">
    <property type="protein sequence ID" value="OOK82816.1"/>
    <property type="molecule type" value="Genomic_DNA"/>
</dbReference>
<keyword evidence="1" id="KW-0378">Hydrolase</keyword>
<dbReference type="SUPFAM" id="SSF53474">
    <property type="entry name" value="alpha/beta-Hydrolases"/>
    <property type="match status" value="1"/>
</dbReference>
<comment type="caution">
    <text evidence="1">The sequence shown here is derived from an EMBL/GenBank/DDBJ whole genome shotgun (WGS) entry which is preliminary data.</text>
</comment>
<dbReference type="Gene3D" id="3.40.50.1820">
    <property type="entry name" value="alpha/beta hydrolase"/>
    <property type="match status" value="1"/>
</dbReference>
<reference evidence="1 2" key="1">
    <citation type="submission" date="2017-02" db="EMBL/GenBank/DDBJ databases">
        <title>Complete genome sequences of Mycobacterium kansasii strains isolated from rhesus macaques.</title>
        <authorList>
            <person name="Panda A."/>
            <person name="Nagaraj S."/>
            <person name="Zhao X."/>
            <person name="Tettelin H."/>
            <person name="Detolla L.J."/>
        </authorList>
    </citation>
    <scope>NUCLEOTIDE SEQUENCE [LARGE SCALE GENOMIC DNA]</scope>
    <source>
        <strain evidence="1 2">11-3813</strain>
    </source>
</reference>
<dbReference type="InterPro" id="IPR029058">
    <property type="entry name" value="AB_hydrolase_fold"/>
</dbReference>
<name>A0A1V3XVL5_MYCKA</name>
<dbReference type="GO" id="GO:0016787">
    <property type="term" value="F:hydrolase activity"/>
    <property type="evidence" value="ECO:0007669"/>
    <property type="project" value="UniProtKB-KW"/>
</dbReference>
<gene>
    <name evidence="1" type="ORF">BZL30_1405</name>
</gene>